<evidence type="ECO:0000313" key="2">
    <source>
        <dbReference type="Proteomes" id="UP000076481"/>
    </source>
</evidence>
<reference evidence="1 2" key="1">
    <citation type="submission" date="2016-03" db="EMBL/GenBank/DDBJ databases">
        <title>Speciation and ecological success in dimly lit waters: horizontal gene transfer in a green sulfur bacteria bloom unveiled by metagenomic assembly.</title>
        <authorList>
            <person name="Llorens-Mares T."/>
            <person name="Liu Z."/>
            <person name="Allen L.Z."/>
            <person name="Rusch D.B."/>
            <person name="Craig M.T."/>
            <person name="Dupont C.L."/>
            <person name="Bryant D.A."/>
            <person name="Casamayor E.O."/>
        </authorList>
    </citation>
    <scope>NUCLEOTIDE SEQUENCE [LARGE SCALE GENOMIC DNA]</scope>
    <source>
        <strain evidence="1">CIII</strain>
    </source>
</reference>
<proteinExistence type="predicted"/>
<dbReference type="Proteomes" id="UP000076481">
    <property type="component" value="Unassembled WGS sequence"/>
</dbReference>
<dbReference type="AlphaFoldDB" id="A0A165L5P8"/>
<name>A0A165L5P8_PELLU</name>
<dbReference type="RefSeq" id="WP_303682295.1">
    <property type="nucleotide sequence ID" value="NZ_LVWG01000035.1"/>
</dbReference>
<protein>
    <submittedName>
        <fullName evidence="1">Uncharacterized protein</fullName>
    </submittedName>
</protein>
<evidence type="ECO:0000313" key="1">
    <source>
        <dbReference type="EMBL" id="KZK73598.1"/>
    </source>
</evidence>
<gene>
    <name evidence="1" type="ORF">A3K90_08255</name>
</gene>
<accession>A0A165L5P8</accession>
<comment type="caution">
    <text evidence="1">The sequence shown here is derived from an EMBL/GenBank/DDBJ whole genome shotgun (WGS) entry which is preliminary data.</text>
</comment>
<sequence>MAQDVTSPDKYDRFIQKIDHFQSLVEEKKNLQAKIAQMRDEFNATIRPLENDLAGIIRNLETNLSRLESGAPVKASSPRISRGQLGTAVKDLLRAHPAKAFKPKEIGDALGTTGGAFSVWFNKYGVHDNDIERIPTGKEGKRFLYKIK</sequence>
<organism evidence="1 2">
    <name type="scientific">Pelodictyon luteolum</name>
    <dbReference type="NCBI Taxonomy" id="1100"/>
    <lineage>
        <taxon>Bacteria</taxon>
        <taxon>Pseudomonadati</taxon>
        <taxon>Chlorobiota</taxon>
        <taxon>Chlorobiia</taxon>
        <taxon>Chlorobiales</taxon>
        <taxon>Chlorobiaceae</taxon>
        <taxon>Chlorobium/Pelodictyon group</taxon>
        <taxon>Pelodictyon</taxon>
    </lineage>
</organism>
<dbReference type="EMBL" id="LVWG01000035">
    <property type="protein sequence ID" value="KZK73598.1"/>
    <property type="molecule type" value="Genomic_DNA"/>
</dbReference>